<dbReference type="EC" id="2.7.13.3" evidence="2"/>
<dbReference type="eggNOG" id="COG4585">
    <property type="taxonomic scope" value="Bacteria"/>
</dbReference>
<feature type="transmembrane region" description="Helical" evidence="7">
    <location>
        <begin position="291"/>
        <end position="308"/>
    </location>
</feature>
<feature type="chain" id="PRO_5004511876" description="histidine kinase" evidence="8">
    <location>
        <begin position="36"/>
        <end position="644"/>
    </location>
</feature>
<evidence type="ECO:0000256" key="5">
    <source>
        <dbReference type="ARBA" id="ARBA00023012"/>
    </source>
</evidence>
<feature type="transmembrane region" description="Helical" evidence="7">
    <location>
        <begin position="314"/>
        <end position="336"/>
    </location>
</feature>
<feature type="transmembrane region" description="Helical" evidence="7">
    <location>
        <begin position="228"/>
        <end position="246"/>
    </location>
</feature>
<feature type="signal peptide" evidence="8">
    <location>
        <begin position="1"/>
        <end position="35"/>
    </location>
</feature>
<evidence type="ECO:0000256" key="2">
    <source>
        <dbReference type="ARBA" id="ARBA00012438"/>
    </source>
</evidence>
<dbReference type="PANTHER" id="PTHR24421:SF10">
    <property type="entry name" value="NITRATE_NITRITE SENSOR PROTEIN NARQ"/>
    <property type="match status" value="1"/>
</dbReference>
<evidence type="ECO:0000256" key="6">
    <source>
        <dbReference type="SAM" id="Coils"/>
    </source>
</evidence>
<keyword evidence="7" id="KW-0812">Transmembrane</keyword>
<feature type="transmembrane region" description="Helical" evidence="7">
    <location>
        <begin position="258"/>
        <end position="279"/>
    </location>
</feature>
<evidence type="ECO:0000256" key="4">
    <source>
        <dbReference type="ARBA" id="ARBA00022777"/>
    </source>
</evidence>
<dbReference type="InterPro" id="IPR003594">
    <property type="entry name" value="HATPase_dom"/>
</dbReference>
<feature type="domain" description="Histidine kinase/HSP90-like ATPase" evidence="9">
    <location>
        <begin position="541"/>
        <end position="637"/>
    </location>
</feature>
<evidence type="ECO:0000256" key="8">
    <source>
        <dbReference type="SAM" id="SignalP"/>
    </source>
</evidence>
<dbReference type="PANTHER" id="PTHR24421">
    <property type="entry name" value="NITRATE/NITRITE SENSOR PROTEIN NARX-RELATED"/>
    <property type="match status" value="1"/>
</dbReference>
<feature type="transmembrane region" description="Helical" evidence="7">
    <location>
        <begin position="375"/>
        <end position="395"/>
    </location>
</feature>
<dbReference type="InterPro" id="IPR008979">
    <property type="entry name" value="Galactose-bd-like_sf"/>
</dbReference>
<dbReference type="InterPro" id="IPR050482">
    <property type="entry name" value="Sensor_HK_TwoCompSys"/>
</dbReference>
<keyword evidence="4" id="KW-0418">Kinase</keyword>
<evidence type="ECO:0000313" key="10">
    <source>
        <dbReference type="EMBL" id="EPF70105.1"/>
    </source>
</evidence>
<keyword evidence="8" id="KW-0732">Signal</keyword>
<protein>
    <recommendedName>
        <fullName evidence="2">histidine kinase</fullName>
        <ecNumber evidence="2">2.7.13.3</ecNumber>
    </recommendedName>
</protein>
<dbReference type="SUPFAM" id="SSF49785">
    <property type="entry name" value="Galactose-binding domain-like"/>
    <property type="match status" value="1"/>
</dbReference>
<dbReference type="EMBL" id="ATGI01000038">
    <property type="protein sequence ID" value="EPF70105.1"/>
    <property type="molecule type" value="Genomic_DNA"/>
</dbReference>
<dbReference type="OrthoDB" id="9797605at2"/>
<organism evidence="10 11">
    <name type="scientific">Acinetobacter rudis CIP 110305</name>
    <dbReference type="NCBI Taxonomy" id="421052"/>
    <lineage>
        <taxon>Bacteria</taxon>
        <taxon>Pseudomonadati</taxon>
        <taxon>Pseudomonadota</taxon>
        <taxon>Gammaproteobacteria</taxon>
        <taxon>Moraxellales</taxon>
        <taxon>Moraxellaceae</taxon>
        <taxon>Acinetobacter</taxon>
    </lineage>
</organism>
<dbReference type="InterPro" id="IPR036890">
    <property type="entry name" value="HATPase_C_sf"/>
</dbReference>
<sequence>MHPNQSCRYSTQFRLTRLIRLWVFLCCMVSMSLHASPTEVLHFDDHQCKAQLKQIRSTRDAPELTTRHWVNVNLPDRWENRWKGYSGPVWYQIRWSQQCDNTQNTPIALAIHSISMAGEVYLNQHLIWKDRALVEPLSRSWNAPRYWMLSPAHFNTGLNQLDIKVVGVATQTPGLGEMHLGQPDIVIAKHEHYTLFNRTLYFVNLVASLTLSTITFIIWLLRSKESTFGWFALTSFFWALFVYNILSFDIYPFSSTIAYSKFNMCLLILYSLCFITFSWRFANRKFKKIEILLWSIAIAIWLYIAVASNNTLQLALFIGFLYVVALFLLNCIAFQWIALKSEQPEVRFLALVFLLYIVICIHDVTKILLQHQTGIFITPFSAPLMTLAISLILAWRIARNMNHIENFNQQLEYNIEQTKLELKQSLDNKHQLEIENIRLQERIHLSHELHDGLGGSLVRSMFLVDKAEQFDKQQFMSILKLLRNDLRQIIDSGSSIGVTVPESPIIWAAPLRRRFVEIFDELDIHSDWDIPQQWPVQPTALEFLTMARVTEETLTNVLKHSRAKNVLISLVCHRHHPQEMVLNIEDDGIGFDPTKVQTGLHVGLHSMQIRVQRIGGILKIQSQPGRTQIEVILCRQKHDLSQPH</sequence>
<dbReference type="STRING" id="632955.GCA_000829675_02473"/>
<dbReference type="SUPFAM" id="SSF55874">
    <property type="entry name" value="ATPase domain of HSP90 chaperone/DNA topoisomerase II/histidine kinase"/>
    <property type="match status" value="1"/>
</dbReference>
<keyword evidence="11" id="KW-1185">Reference proteome</keyword>
<proteinExistence type="predicted"/>
<dbReference type="Gene3D" id="3.30.565.10">
    <property type="entry name" value="Histidine kinase-like ATPase, C-terminal domain"/>
    <property type="match status" value="1"/>
</dbReference>
<evidence type="ECO:0000256" key="7">
    <source>
        <dbReference type="SAM" id="Phobius"/>
    </source>
</evidence>
<feature type="transmembrane region" description="Helical" evidence="7">
    <location>
        <begin position="348"/>
        <end position="369"/>
    </location>
</feature>
<gene>
    <name evidence="10" type="ORF">F945_03122</name>
</gene>
<dbReference type="Proteomes" id="UP000014568">
    <property type="component" value="Unassembled WGS sequence"/>
</dbReference>
<keyword evidence="3" id="KW-0808">Transferase</keyword>
<dbReference type="GO" id="GO:0000160">
    <property type="term" value="P:phosphorelay signal transduction system"/>
    <property type="evidence" value="ECO:0007669"/>
    <property type="project" value="UniProtKB-KW"/>
</dbReference>
<evidence type="ECO:0000256" key="3">
    <source>
        <dbReference type="ARBA" id="ARBA00022679"/>
    </source>
</evidence>
<evidence type="ECO:0000313" key="11">
    <source>
        <dbReference type="Proteomes" id="UP000014568"/>
    </source>
</evidence>
<dbReference type="Gene3D" id="2.60.120.260">
    <property type="entry name" value="Galactose-binding domain-like"/>
    <property type="match status" value="1"/>
</dbReference>
<feature type="transmembrane region" description="Helical" evidence="7">
    <location>
        <begin position="200"/>
        <end position="221"/>
    </location>
</feature>
<keyword evidence="5" id="KW-0902">Two-component regulatory system</keyword>
<dbReference type="Pfam" id="PF02518">
    <property type="entry name" value="HATPase_c"/>
    <property type="match status" value="1"/>
</dbReference>
<accession>S3MQB1</accession>
<keyword evidence="7" id="KW-0472">Membrane</keyword>
<keyword evidence="7" id="KW-1133">Transmembrane helix</keyword>
<name>S3MQB1_9GAMM</name>
<feature type="coiled-coil region" evidence="6">
    <location>
        <begin position="408"/>
        <end position="442"/>
    </location>
</feature>
<dbReference type="PATRIC" id="fig|421052.3.peg.3053"/>
<reference evidence="10 11" key="1">
    <citation type="submission" date="2013-06" db="EMBL/GenBank/DDBJ databases">
        <title>The Genome Sequence of Acinetobacter rudis CIP 110305.</title>
        <authorList>
            <consortium name="The Broad Institute Genome Sequencing Platform"/>
            <consortium name="The Broad Institute Genome Sequencing Center for Infectious Disease"/>
            <person name="Cerqueira G."/>
            <person name="Feldgarden M."/>
            <person name="Courvalin P."/>
            <person name="Perichon B."/>
            <person name="Grillot-Courvalin C."/>
            <person name="Clermont D."/>
            <person name="Rocha E."/>
            <person name="Yoon E.-J."/>
            <person name="Nemec A."/>
            <person name="Young S.K."/>
            <person name="Zeng Q."/>
            <person name="Gargeya S."/>
            <person name="Fitzgerald M."/>
            <person name="Abouelleil A."/>
            <person name="Alvarado L."/>
            <person name="Berlin A.M."/>
            <person name="Chapman S.B."/>
            <person name="Dewar J."/>
            <person name="Goldberg J."/>
            <person name="Griggs A."/>
            <person name="Gujja S."/>
            <person name="Hansen M."/>
            <person name="Howarth C."/>
            <person name="Imamovic A."/>
            <person name="Larimer J."/>
            <person name="McCowan C."/>
            <person name="Murphy C."/>
            <person name="Pearson M."/>
            <person name="Priest M."/>
            <person name="Roberts A."/>
            <person name="Saif S."/>
            <person name="Shea T."/>
            <person name="Sykes S."/>
            <person name="Wortman J."/>
            <person name="Nusbaum C."/>
            <person name="Birren B."/>
        </authorList>
    </citation>
    <scope>NUCLEOTIDE SEQUENCE [LARGE SCALE GENOMIC DNA]</scope>
    <source>
        <strain evidence="10 11">CIP 110305</strain>
    </source>
</reference>
<dbReference type="GO" id="GO:0004673">
    <property type="term" value="F:protein histidine kinase activity"/>
    <property type="evidence" value="ECO:0007669"/>
    <property type="project" value="UniProtKB-EC"/>
</dbReference>
<comment type="catalytic activity">
    <reaction evidence="1">
        <text>ATP + protein L-histidine = ADP + protein N-phospho-L-histidine.</text>
        <dbReference type="EC" id="2.7.13.3"/>
    </reaction>
</comment>
<dbReference type="AlphaFoldDB" id="S3MQB1"/>
<dbReference type="HOGENOM" id="CLU_014388_0_0_6"/>
<dbReference type="CDD" id="cd16917">
    <property type="entry name" value="HATPase_UhpB-NarQ-NarX-like"/>
    <property type="match status" value="1"/>
</dbReference>
<evidence type="ECO:0000259" key="9">
    <source>
        <dbReference type="SMART" id="SM00387"/>
    </source>
</evidence>
<dbReference type="SMART" id="SM00387">
    <property type="entry name" value="HATPase_c"/>
    <property type="match status" value="1"/>
</dbReference>
<keyword evidence="6" id="KW-0175">Coiled coil</keyword>
<evidence type="ECO:0000256" key="1">
    <source>
        <dbReference type="ARBA" id="ARBA00000085"/>
    </source>
</evidence>
<comment type="caution">
    <text evidence="10">The sequence shown here is derived from an EMBL/GenBank/DDBJ whole genome shotgun (WGS) entry which is preliminary data.</text>
</comment>